<evidence type="ECO:0000313" key="2">
    <source>
        <dbReference type="Proteomes" id="UP000295258"/>
    </source>
</evidence>
<dbReference type="SUPFAM" id="SSF82607">
    <property type="entry name" value="YbaB-like"/>
    <property type="match status" value="1"/>
</dbReference>
<sequence>MAKILPSGPGWRNRTDLCYYRLSVAHITEENRRKVRLAASRTSTSRRSCEIPSSAASRFAAAQKEAAAAVGRATAANGHIVVECTAQGGVTRLDIDPRAKRMSVKEMSEAILAAIRDADADLQRQLSTIVGGSFGGTDPAMSDPDTALAKVAEAQQAFDRMLSDAMGELDKMRRKLGY</sequence>
<dbReference type="GO" id="GO:0003677">
    <property type="term" value="F:DNA binding"/>
    <property type="evidence" value="ECO:0007669"/>
    <property type="project" value="UniProtKB-KW"/>
</dbReference>
<dbReference type="Pfam" id="PF02575">
    <property type="entry name" value="YbaB_DNA_bd"/>
    <property type="match status" value="1"/>
</dbReference>
<dbReference type="InterPro" id="IPR004401">
    <property type="entry name" value="YbaB/EbfC"/>
</dbReference>
<dbReference type="AlphaFoldDB" id="A0A4R4UBE5"/>
<accession>A0A4R4UBE5</accession>
<protein>
    <submittedName>
        <fullName evidence="1">YbaB/EbfC family DNA-binding protein</fullName>
    </submittedName>
</protein>
<gene>
    <name evidence="1" type="ORF">E1292_45150</name>
</gene>
<reference evidence="1 2" key="1">
    <citation type="submission" date="2019-03" db="EMBL/GenBank/DDBJ databases">
        <title>Draft genome sequences of novel Actinobacteria.</title>
        <authorList>
            <person name="Sahin N."/>
            <person name="Ay H."/>
            <person name="Saygin H."/>
        </authorList>
    </citation>
    <scope>NUCLEOTIDE SEQUENCE [LARGE SCALE GENOMIC DNA]</scope>
    <source>
        <strain evidence="1 2">KC310</strain>
    </source>
</reference>
<dbReference type="RefSeq" id="WP_132605953.1">
    <property type="nucleotide sequence ID" value="NZ_SMKO01000241.1"/>
</dbReference>
<proteinExistence type="predicted"/>
<keyword evidence="1" id="KW-0238">DNA-binding</keyword>
<name>A0A4R4UBE5_9ACTN</name>
<organism evidence="1 2">
    <name type="scientific">Nonomuraea deserti</name>
    <dbReference type="NCBI Taxonomy" id="1848322"/>
    <lineage>
        <taxon>Bacteria</taxon>
        <taxon>Bacillati</taxon>
        <taxon>Actinomycetota</taxon>
        <taxon>Actinomycetes</taxon>
        <taxon>Streptosporangiales</taxon>
        <taxon>Streptosporangiaceae</taxon>
        <taxon>Nonomuraea</taxon>
    </lineage>
</organism>
<keyword evidence="2" id="KW-1185">Reference proteome</keyword>
<dbReference type="InterPro" id="IPR036894">
    <property type="entry name" value="YbaB-like_sf"/>
</dbReference>
<dbReference type="Gene3D" id="3.30.1310.10">
    <property type="entry name" value="Nucleoid-associated protein YbaB-like domain"/>
    <property type="match status" value="1"/>
</dbReference>
<dbReference type="EMBL" id="SMKO01000241">
    <property type="protein sequence ID" value="TDC88857.1"/>
    <property type="molecule type" value="Genomic_DNA"/>
</dbReference>
<evidence type="ECO:0000313" key="1">
    <source>
        <dbReference type="EMBL" id="TDC88857.1"/>
    </source>
</evidence>
<dbReference type="Proteomes" id="UP000295258">
    <property type="component" value="Unassembled WGS sequence"/>
</dbReference>
<comment type="caution">
    <text evidence="1">The sequence shown here is derived from an EMBL/GenBank/DDBJ whole genome shotgun (WGS) entry which is preliminary data.</text>
</comment>